<gene>
    <name evidence="3" type="ORF">PENSUB_11526</name>
</gene>
<dbReference type="AlphaFoldDB" id="A0A1Q5T371"/>
<evidence type="ECO:0000313" key="3">
    <source>
        <dbReference type="EMBL" id="OKO94688.1"/>
    </source>
</evidence>
<reference evidence="3 4" key="1">
    <citation type="submission" date="2016-10" db="EMBL/GenBank/DDBJ databases">
        <title>Genome sequence of the ascomycete fungus Penicillium subrubescens.</title>
        <authorList>
            <person name="De Vries R.P."/>
            <person name="Peng M."/>
            <person name="Dilokpimol A."/>
            <person name="Hilden K."/>
            <person name="Makela M.R."/>
            <person name="Grigoriev I."/>
            <person name="Riley R."/>
            <person name="Granchi Z."/>
        </authorList>
    </citation>
    <scope>NUCLEOTIDE SEQUENCE [LARGE SCALE GENOMIC DNA]</scope>
    <source>
        <strain evidence="3 4">CBS 132785</strain>
    </source>
</reference>
<keyword evidence="1" id="KW-0472">Membrane</keyword>
<name>A0A1Q5T371_9EURO</name>
<keyword evidence="1" id="KW-1133">Transmembrane helix</keyword>
<sequence length="65" mass="7239">MLSLIVLAIGGYVANAIRGYQTLLEDFDVRASHFPYYGMMYYGGIGEAVYGSLVQHLLSRSIVFM</sequence>
<keyword evidence="2" id="KW-0732">Signal</keyword>
<proteinExistence type="predicted"/>
<comment type="caution">
    <text evidence="3">The sequence shown here is derived from an EMBL/GenBank/DDBJ whole genome shotgun (WGS) entry which is preliminary data.</text>
</comment>
<accession>A0A1Q5T371</accession>
<feature type="signal peptide" evidence="2">
    <location>
        <begin position="1"/>
        <end position="16"/>
    </location>
</feature>
<dbReference type="EMBL" id="MNBE01000716">
    <property type="protein sequence ID" value="OKO94688.1"/>
    <property type="molecule type" value="Genomic_DNA"/>
</dbReference>
<dbReference type="Proteomes" id="UP000186955">
    <property type="component" value="Unassembled WGS sequence"/>
</dbReference>
<keyword evidence="1" id="KW-0812">Transmembrane</keyword>
<organism evidence="3 4">
    <name type="scientific">Penicillium subrubescens</name>
    <dbReference type="NCBI Taxonomy" id="1316194"/>
    <lineage>
        <taxon>Eukaryota</taxon>
        <taxon>Fungi</taxon>
        <taxon>Dikarya</taxon>
        <taxon>Ascomycota</taxon>
        <taxon>Pezizomycotina</taxon>
        <taxon>Eurotiomycetes</taxon>
        <taxon>Eurotiomycetidae</taxon>
        <taxon>Eurotiales</taxon>
        <taxon>Aspergillaceae</taxon>
        <taxon>Penicillium</taxon>
    </lineage>
</organism>
<protein>
    <submittedName>
        <fullName evidence="3">Uncharacterized protein</fullName>
    </submittedName>
</protein>
<evidence type="ECO:0000256" key="1">
    <source>
        <dbReference type="SAM" id="Phobius"/>
    </source>
</evidence>
<keyword evidence="4" id="KW-1185">Reference proteome</keyword>
<feature type="transmembrane region" description="Helical" evidence="1">
    <location>
        <begin position="40"/>
        <end position="58"/>
    </location>
</feature>
<evidence type="ECO:0000313" key="4">
    <source>
        <dbReference type="Proteomes" id="UP000186955"/>
    </source>
</evidence>
<feature type="chain" id="PRO_5012118068" evidence="2">
    <location>
        <begin position="17"/>
        <end position="65"/>
    </location>
</feature>
<evidence type="ECO:0000256" key="2">
    <source>
        <dbReference type="SAM" id="SignalP"/>
    </source>
</evidence>